<evidence type="ECO:0000259" key="1">
    <source>
        <dbReference type="Pfam" id="PF02627"/>
    </source>
</evidence>
<evidence type="ECO:0000313" key="3">
    <source>
        <dbReference type="EMBL" id="MFG6207662.1"/>
    </source>
</evidence>
<proteinExistence type="predicted"/>
<dbReference type="InterPro" id="IPR029032">
    <property type="entry name" value="AhpD-like"/>
</dbReference>
<dbReference type="Proteomes" id="UP001605918">
    <property type="component" value="Unassembled WGS sequence"/>
</dbReference>
<gene>
    <name evidence="2" type="ORF">ACGSLL_15650</name>
    <name evidence="3" type="ORF">ACGSLL_25245</name>
</gene>
<evidence type="ECO:0000313" key="2">
    <source>
        <dbReference type="EMBL" id="MFG6205795.1"/>
    </source>
</evidence>
<sequence>MNHAPVTTQTSAAAVSPALAHNTESMLLGELWQRPGLSPRDRSLVTVAVLIARGQTAEMPIQFNLALDHGVTPLELSEALNHLAFYSGWGNATAALPIAQQIFAARHIGPEQLAPVSPPLLPLDEVREADRVERVNAAVGSAAPGLVEFTTKALFRDLWLRPGLAPRDRSLITVSSLVANGQVGQVGYHLNRAMDNGLSQTEAAEMITQLAFYAGWPNAFSAVPVFKEVFSQRTAG</sequence>
<dbReference type="Gene3D" id="1.20.1290.10">
    <property type="entry name" value="AhpD-like"/>
    <property type="match status" value="1"/>
</dbReference>
<dbReference type="PANTHER" id="PTHR33570">
    <property type="entry name" value="4-CARBOXYMUCONOLACTONE DECARBOXYLASE FAMILY PROTEIN"/>
    <property type="match status" value="1"/>
</dbReference>
<organism evidence="3 4">
    <name type="scientific">Pseudomonas retamae</name>
    <dbReference type="NCBI Taxonomy" id="702110"/>
    <lineage>
        <taxon>Bacteria</taxon>
        <taxon>Pseudomonadati</taxon>
        <taxon>Pseudomonadota</taxon>
        <taxon>Gammaproteobacteria</taxon>
        <taxon>Pseudomonadales</taxon>
        <taxon>Pseudomonadaceae</taxon>
        <taxon>Pseudomonas</taxon>
    </lineage>
</organism>
<dbReference type="RefSeq" id="WP_394506983.1">
    <property type="nucleotide sequence ID" value="NZ_JBIEIL010000007.1"/>
</dbReference>
<dbReference type="PANTHER" id="PTHR33570:SF9">
    <property type="entry name" value="BLL4600 PROTEIN"/>
    <property type="match status" value="1"/>
</dbReference>
<dbReference type="EMBL" id="JBIEIL010000007">
    <property type="protein sequence ID" value="MFG6205795.1"/>
    <property type="molecule type" value="Genomic_DNA"/>
</dbReference>
<accession>A0ABW7DJ18</accession>
<name>A0ABW7DJ18_9PSED</name>
<evidence type="ECO:0000313" key="4">
    <source>
        <dbReference type="Proteomes" id="UP001605918"/>
    </source>
</evidence>
<dbReference type="InterPro" id="IPR003779">
    <property type="entry name" value="CMD-like"/>
</dbReference>
<dbReference type="SUPFAM" id="SSF69118">
    <property type="entry name" value="AhpD-like"/>
    <property type="match status" value="1"/>
</dbReference>
<reference evidence="3 4" key="1">
    <citation type="submission" date="2024-10" db="EMBL/GenBank/DDBJ databases">
        <title>Whole genome of Pseudomonas sp Strain RB5.</title>
        <authorList>
            <person name="Selami N."/>
        </authorList>
    </citation>
    <scope>NUCLEOTIDE SEQUENCE [LARGE SCALE GENOMIC DNA]</scope>
    <source>
        <strain evidence="3 4">RB5</strain>
    </source>
</reference>
<feature type="domain" description="Carboxymuconolactone decarboxylase-like" evidence="1">
    <location>
        <begin position="17"/>
        <end position="100"/>
    </location>
</feature>
<dbReference type="Pfam" id="PF02627">
    <property type="entry name" value="CMD"/>
    <property type="match status" value="2"/>
</dbReference>
<dbReference type="InterPro" id="IPR052512">
    <property type="entry name" value="4CMD/NDH-1_regulator"/>
</dbReference>
<feature type="domain" description="Carboxymuconolactone decarboxylase-like" evidence="1">
    <location>
        <begin position="144"/>
        <end position="228"/>
    </location>
</feature>
<keyword evidence="4" id="KW-1185">Reference proteome</keyword>
<dbReference type="EMBL" id="JBIEIL010000016">
    <property type="protein sequence ID" value="MFG6207662.1"/>
    <property type="molecule type" value="Genomic_DNA"/>
</dbReference>
<comment type="caution">
    <text evidence="3">The sequence shown here is derived from an EMBL/GenBank/DDBJ whole genome shotgun (WGS) entry which is preliminary data.</text>
</comment>
<protein>
    <submittedName>
        <fullName evidence="3">Carboxymuconolactone decarboxylase family protein</fullName>
    </submittedName>
</protein>